<evidence type="ECO:0000259" key="14">
    <source>
        <dbReference type="Pfam" id="PF02776"/>
    </source>
</evidence>
<dbReference type="FunFam" id="3.40.50.970:FF:000007">
    <property type="entry name" value="Acetolactate synthase"/>
    <property type="match status" value="1"/>
</dbReference>
<dbReference type="GO" id="GO:0009097">
    <property type="term" value="P:isoleucine biosynthetic process"/>
    <property type="evidence" value="ECO:0007669"/>
    <property type="project" value="TreeGrafter"/>
</dbReference>
<feature type="domain" description="Thiamine pyrophosphate enzyme central" evidence="12">
    <location>
        <begin position="229"/>
        <end position="364"/>
    </location>
</feature>
<comment type="cofactor">
    <cofactor evidence="11">
        <name>thiamine diphosphate</name>
        <dbReference type="ChEBI" id="CHEBI:58937"/>
    </cofactor>
    <text evidence="11">Binds 1 thiamine pyrophosphate per subunit.</text>
</comment>
<proteinExistence type="inferred from homology"/>
<dbReference type="NCBIfam" id="TIGR00118">
    <property type="entry name" value="acolac_lg"/>
    <property type="match status" value="1"/>
</dbReference>
<protein>
    <recommendedName>
        <fullName evidence="4 11">Acetolactate synthase</fullName>
        <ecNumber evidence="4 11">2.2.1.6</ecNumber>
    </recommendedName>
</protein>
<evidence type="ECO:0000256" key="9">
    <source>
        <dbReference type="ARBA" id="ARBA00023052"/>
    </source>
</evidence>
<dbReference type="GO" id="GO:0005948">
    <property type="term" value="C:acetolactate synthase complex"/>
    <property type="evidence" value="ECO:0007669"/>
    <property type="project" value="TreeGrafter"/>
</dbReference>
<reference evidence="15" key="1">
    <citation type="submission" date="2021-02" db="EMBL/GenBank/DDBJ databases">
        <title>PHA producing bacteria isolated from coastal sediment in Guangdong, Shenzhen.</title>
        <authorList>
            <person name="Zheng W."/>
            <person name="Yu S."/>
            <person name="Huang Y."/>
        </authorList>
    </citation>
    <scope>NUCLEOTIDE SEQUENCE</scope>
    <source>
        <strain evidence="15">TN14-10</strain>
    </source>
</reference>
<dbReference type="Pfam" id="PF02776">
    <property type="entry name" value="TPP_enzyme_N"/>
    <property type="match status" value="1"/>
</dbReference>
<dbReference type="GO" id="GO:0003984">
    <property type="term" value="F:acetolactate synthase activity"/>
    <property type="evidence" value="ECO:0007669"/>
    <property type="project" value="UniProtKB-EC"/>
</dbReference>
<evidence type="ECO:0000256" key="5">
    <source>
        <dbReference type="ARBA" id="ARBA00022605"/>
    </source>
</evidence>
<feature type="domain" description="Thiamine pyrophosphate enzyme N-terminal TPP-binding" evidence="14">
    <location>
        <begin position="34"/>
        <end position="148"/>
    </location>
</feature>
<dbReference type="EC" id="2.2.1.6" evidence="4 11"/>
<dbReference type="InterPro" id="IPR000399">
    <property type="entry name" value="TPP-bd_CS"/>
</dbReference>
<evidence type="ECO:0000313" key="16">
    <source>
        <dbReference type="Proteomes" id="UP000664303"/>
    </source>
</evidence>
<dbReference type="InterPro" id="IPR012000">
    <property type="entry name" value="Thiamin_PyroP_enz_cen_dom"/>
</dbReference>
<dbReference type="SUPFAM" id="SSF52467">
    <property type="entry name" value="DHS-like NAD/FAD-binding domain"/>
    <property type="match status" value="1"/>
</dbReference>
<dbReference type="GO" id="GO:0050660">
    <property type="term" value="F:flavin adenine dinucleotide binding"/>
    <property type="evidence" value="ECO:0007669"/>
    <property type="project" value="InterPro"/>
</dbReference>
<dbReference type="GO" id="GO:0000287">
    <property type="term" value="F:magnesium ion binding"/>
    <property type="evidence" value="ECO:0007669"/>
    <property type="project" value="UniProtKB-UniRule"/>
</dbReference>
<keyword evidence="16" id="KW-1185">Reference proteome</keyword>
<evidence type="ECO:0000256" key="2">
    <source>
        <dbReference type="ARBA" id="ARBA00005025"/>
    </source>
</evidence>
<comment type="catalytic activity">
    <reaction evidence="11">
        <text>2 pyruvate + H(+) = (2S)-2-acetolactate + CO2</text>
        <dbReference type="Rhea" id="RHEA:25249"/>
        <dbReference type="ChEBI" id="CHEBI:15361"/>
        <dbReference type="ChEBI" id="CHEBI:15378"/>
        <dbReference type="ChEBI" id="CHEBI:16526"/>
        <dbReference type="ChEBI" id="CHEBI:58476"/>
        <dbReference type="EC" id="2.2.1.6"/>
    </reaction>
</comment>
<dbReference type="Pfam" id="PF00205">
    <property type="entry name" value="TPP_enzyme_M"/>
    <property type="match status" value="1"/>
</dbReference>
<keyword evidence="10 11" id="KW-0100">Branched-chain amino acid biosynthesis</keyword>
<keyword evidence="8 11" id="KW-0460">Magnesium</keyword>
<evidence type="ECO:0000256" key="11">
    <source>
        <dbReference type="RuleBase" id="RU003591"/>
    </source>
</evidence>
<sequence length="617" mass="66702">MQHIEDNVTYQNVGTVTGGLLTDLKPEQRAGALRGAQLLAKALQAEGVDTLFGYPGGANLEIFDVLREFGIRCIRTEHEQGAVHAAQGYARASGRVGVCLATSGPGATNLVTGIADANSDSTAIVAITGNVPSHLLGKNAFQEVDIVGITRPVTKKNYLVRKVTDIPEVVREAFELAGGNRPGPVLIDIPKDIQQHYPRDPEGRYVEPRIPAVVESPEPAAGGMTANQLEEAARLIAEARRPVIYAGGGMMAGNTPGLLLALAEKLQCPVTTTLMGHGVFPPDHALFLDTLGMHGSKYANVAVNEADLVLALGVRFDDRVTGNVDAFIPEGKIIHVDIDRNELNKNKTVTLPVRAEVGIVLQQLYDSVQAKQHQPWLDYLQGIKREYPYPVPATRGISPQEAIRLLSEMTGGDAIVSLGVGQHQMWAMQHYRSRRPRSFLSSSGFGTMGYGLPAAIGAKVACPQRQVIDIDGDGSLNMTVHELATCHRFGVGVKVVVINNQWLGMVRQWQDMIYQKHRSGSDLSDPCAVGEGDIYPNFLKIAEGYGVKAERVEKREDLAGAFARLLADPDEPYLLDLIVEAEENVYPMIPAGGTYRDIIMNDSDLAGVSRDKQGSNV</sequence>
<comment type="cofactor">
    <cofactor evidence="11">
        <name>Mg(2+)</name>
        <dbReference type="ChEBI" id="CHEBI:18420"/>
    </cofactor>
    <text evidence="11">Binds 1 Mg(2+) ion per subunit.</text>
</comment>
<gene>
    <name evidence="15" type="primary">ilvB</name>
    <name evidence="15" type="ORF">JYP50_18465</name>
</gene>
<evidence type="ECO:0000259" key="12">
    <source>
        <dbReference type="Pfam" id="PF00205"/>
    </source>
</evidence>
<keyword evidence="6 11" id="KW-0808">Transferase</keyword>
<dbReference type="SUPFAM" id="SSF52518">
    <property type="entry name" value="Thiamin diphosphate-binding fold (THDP-binding)"/>
    <property type="match status" value="2"/>
</dbReference>
<dbReference type="FunFam" id="3.40.50.1220:FF:000008">
    <property type="entry name" value="Acetolactate synthase"/>
    <property type="match status" value="1"/>
</dbReference>
<dbReference type="PANTHER" id="PTHR18968:SF13">
    <property type="entry name" value="ACETOLACTATE SYNTHASE CATALYTIC SUBUNIT, MITOCHONDRIAL"/>
    <property type="match status" value="1"/>
</dbReference>
<keyword evidence="7 11" id="KW-0479">Metal-binding</keyword>
<keyword evidence="9 11" id="KW-0786">Thiamine pyrophosphate</keyword>
<dbReference type="CDD" id="cd02015">
    <property type="entry name" value="TPP_AHAS"/>
    <property type="match status" value="1"/>
</dbReference>
<dbReference type="PROSITE" id="PS00187">
    <property type="entry name" value="TPP_ENZYMES"/>
    <property type="match status" value="1"/>
</dbReference>
<dbReference type="InterPro" id="IPR039368">
    <property type="entry name" value="AHAS_TPP"/>
</dbReference>
<dbReference type="RefSeq" id="WP_206562040.1">
    <property type="nucleotide sequence ID" value="NZ_JAFKCZ010000016.1"/>
</dbReference>
<evidence type="ECO:0000256" key="8">
    <source>
        <dbReference type="ARBA" id="ARBA00022842"/>
    </source>
</evidence>
<feature type="domain" description="Thiamine pyrophosphate enzyme TPP-binding" evidence="13">
    <location>
        <begin position="419"/>
        <end position="576"/>
    </location>
</feature>
<name>A0A939DJC9_9GAMM</name>
<dbReference type="InterPro" id="IPR045229">
    <property type="entry name" value="TPP_enz"/>
</dbReference>
<dbReference type="EMBL" id="JAFKCZ010000016">
    <property type="protein sequence ID" value="MBN7798592.1"/>
    <property type="molecule type" value="Genomic_DNA"/>
</dbReference>
<evidence type="ECO:0000256" key="3">
    <source>
        <dbReference type="ARBA" id="ARBA00007812"/>
    </source>
</evidence>
<dbReference type="GO" id="GO:0009099">
    <property type="term" value="P:L-valine biosynthetic process"/>
    <property type="evidence" value="ECO:0007669"/>
    <property type="project" value="TreeGrafter"/>
</dbReference>
<dbReference type="InterPro" id="IPR029035">
    <property type="entry name" value="DHS-like_NAD/FAD-binding_dom"/>
</dbReference>
<dbReference type="Gene3D" id="3.40.50.970">
    <property type="match status" value="2"/>
</dbReference>
<organism evidence="15 16">
    <name type="scientific">Parahaliea mediterranea</name>
    <dbReference type="NCBI Taxonomy" id="651086"/>
    <lineage>
        <taxon>Bacteria</taxon>
        <taxon>Pseudomonadati</taxon>
        <taxon>Pseudomonadota</taxon>
        <taxon>Gammaproteobacteria</taxon>
        <taxon>Cellvibrionales</taxon>
        <taxon>Halieaceae</taxon>
        <taxon>Parahaliea</taxon>
    </lineage>
</organism>
<comment type="caution">
    <text evidence="15">The sequence shown here is derived from an EMBL/GenBank/DDBJ whole genome shotgun (WGS) entry which is preliminary data.</text>
</comment>
<evidence type="ECO:0000256" key="6">
    <source>
        <dbReference type="ARBA" id="ARBA00022679"/>
    </source>
</evidence>
<dbReference type="AlphaFoldDB" id="A0A939DJC9"/>
<evidence type="ECO:0000256" key="10">
    <source>
        <dbReference type="ARBA" id="ARBA00023304"/>
    </source>
</evidence>
<evidence type="ECO:0000259" key="13">
    <source>
        <dbReference type="Pfam" id="PF02775"/>
    </source>
</evidence>
<dbReference type="InterPro" id="IPR029061">
    <property type="entry name" value="THDP-binding"/>
</dbReference>
<dbReference type="Pfam" id="PF02775">
    <property type="entry name" value="TPP_enzyme_C"/>
    <property type="match status" value="1"/>
</dbReference>
<dbReference type="Gene3D" id="3.40.50.1220">
    <property type="entry name" value="TPP-binding domain"/>
    <property type="match status" value="1"/>
</dbReference>
<dbReference type="GO" id="GO:0030976">
    <property type="term" value="F:thiamine pyrophosphate binding"/>
    <property type="evidence" value="ECO:0007669"/>
    <property type="project" value="UniProtKB-UniRule"/>
</dbReference>
<comment type="pathway">
    <text evidence="2 11">Amino-acid biosynthesis; L-valine biosynthesis; L-valine from pyruvate: step 1/4.</text>
</comment>
<dbReference type="CDD" id="cd07035">
    <property type="entry name" value="TPP_PYR_POX_like"/>
    <property type="match status" value="1"/>
</dbReference>
<dbReference type="InterPro" id="IPR012001">
    <property type="entry name" value="Thiamin_PyroP_enz_TPP-bd_dom"/>
</dbReference>
<accession>A0A939DJC9</accession>
<evidence type="ECO:0000313" key="15">
    <source>
        <dbReference type="EMBL" id="MBN7798592.1"/>
    </source>
</evidence>
<dbReference type="PANTHER" id="PTHR18968">
    <property type="entry name" value="THIAMINE PYROPHOSPHATE ENZYMES"/>
    <property type="match status" value="1"/>
</dbReference>
<dbReference type="InterPro" id="IPR012846">
    <property type="entry name" value="Acetolactate_synth_lsu"/>
</dbReference>
<dbReference type="InterPro" id="IPR011766">
    <property type="entry name" value="TPP_enzyme_TPP-bd"/>
</dbReference>
<evidence type="ECO:0000256" key="7">
    <source>
        <dbReference type="ARBA" id="ARBA00022723"/>
    </source>
</evidence>
<comment type="similarity">
    <text evidence="3 11">Belongs to the TPP enzyme family.</text>
</comment>
<comment type="pathway">
    <text evidence="1 11">Amino-acid biosynthesis; L-isoleucine biosynthesis; L-isoleucine from 2-oxobutanoate: step 1/4.</text>
</comment>
<keyword evidence="5 11" id="KW-0028">Amino-acid biosynthesis</keyword>
<evidence type="ECO:0000256" key="1">
    <source>
        <dbReference type="ARBA" id="ARBA00004974"/>
    </source>
</evidence>
<dbReference type="Proteomes" id="UP000664303">
    <property type="component" value="Unassembled WGS sequence"/>
</dbReference>
<evidence type="ECO:0000256" key="4">
    <source>
        <dbReference type="ARBA" id="ARBA00013145"/>
    </source>
</evidence>